<evidence type="ECO:0008006" key="3">
    <source>
        <dbReference type="Google" id="ProtNLM"/>
    </source>
</evidence>
<dbReference type="Proteomes" id="UP001159428">
    <property type="component" value="Unassembled WGS sequence"/>
</dbReference>
<sequence length="246" mass="27067">IFIQILRSDLSTVKIDSDSGVVINPFAPFEIRFLGNNAYLLQTGCGYVPIYCHMTNSGMGACGGGGWTLVMKIDGQKRTFHYDSQYWSNKESHNLEGGMTAFDRQETKLPTYWNTPFSKICLGMKVGLQPVRFIVMNTPANSLHSLIANGGYHNTSYGPEKWKALIGPEASLQRTCFEEGFNVQRGSSSYSKARIGIVGGQKCSSYYMTSRVGFGTGGRPDDSSSCGNEDQRGGKHLKAMGYIFVQ</sequence>
<dbReference type="AlphaFoldDB" id="A0AAU9XAT0"/>
<reference evidence="1 2" key="1">
    <citation type="submission" date="2022-05" db="EMBL/GenBank/DDBJ databases">
        <authorList>
            <consortium name="Genoscope - CEA"/>
            <person name="William W."/>
        </authorList>
    </citation>
    <scope>NUCLEOTIDE SEQUENCE [LARGE SCALE GENOMIC DNA]</scope>
</reference>
<evidence type="ECO:0000313" key="2">
    <source>
        <dbReference type="Proteomes" id="UP001159428"/>
    </source>
</evidence>
<proteinExistence type="predicted"/>
<comment type="caution">
    <text evidence="1">The sequence shown here is derived from an EMBL/GenBank/DDBJ whole genome shotgun (WGS) entry which is preliminary data.</text>
</comment>
<evidence type="ECO:0000313" key="1">
    <source>
        <dbReference type="EMBL" id="CAH3140863.1"/>
    </source>
</evidence>
<organism evidence="1 2">
    <name type="scientific">Pocillopora meandrina</name>
    <dbReference type="NCBI Taxonomy" id="46732"/>
    <lineage>
        <taxon>Eukaryota</taxon>
        <taxon>Metazoa</taxon>
        <taxon>Cnidaria</taxon>
        <taxon>Anthozoa</taxon>
        <taxon>Hexacorallia</taxon>
        <taxon>Scleractinia</taxon>
        <taxon>Astrocoeniina</taxon>
        <taxon>Pocilloporidae</taxon>
        <taxon>Pocillopora</taxon>
    </lineage>
</organism>
<gene>
    <name evidence="1" type="ORF">PMEA_00019452</name>
</gene>
<name>A0AAU9XAT0_9CNID</name>
<feature type="non-terminal residue" evidence="1">
    <location>
        <position position="1"/>
    </location>
</feature>
<protein>
    <recommendedName>
        <fullName evidence="3">Agglutinin</fullName>
    </recommendedName>
</protein>
<dbReference type="EMBL" id="CALNXJ010000034">
    <property type="protein sequence ID" value="CAH3140863.1"/>
    <property type="molecule type" value="Genomic_DNA"/>
</dbReference>
<accession>A0AAU9XAT0</accession>
<keyword evidence="2" id="KW-1185">Reference proteome</keyword>